<dbReference type="InterPro" id="IPR001094">
    <property type="entry name" value="Flavdoxin-like"/>
</dbReference>
<comment type="subcellular location">
    <subcellularLocation>
        <location evidence="1 12">Endoplasmic reticulum membrane</location>
        <topology evidence="1 12">Single-pass membrane protein</topology>
        <orientation evidence="1 12">Cytoplasmic side</orientation>
    </subcellularLocation>
</comment>
<comment type="similarity">
    <text evidence="12">In the N-terminal section; belongs to the flavodoxin family.</text>
</comment>
<evidence type="ECO:0000313" key="16">
    <source>
        <dbReference type="EMBL" id="GAA0169154.1"/>
    </source>
</evidence>
<keyword evidence="9 12" id="KW-0560">Oxidoreductase</keyword>
<feature type="transmembrane region" description="Helical" evidence="12">
    <location>
        <begin position="56"/>
        <end position="76"/>
    </location>
</feature>
<keyword evidence="3 12" id="KW-0288">FMN</keyword>
<keyword evidence="5 12" id="KW-0256">Endoplasmic reticulum</keyword>
<evidence type="ECO:0000259" key="14">
    <source>
        <dbReference type="PROSITE" id="PS50902"/>
    </source>
</evidence>
<keyword evidence="7 12" id="KW-0521">NADP</keyword>
<dbReference type="Gene3D" id="2.40.30.10">
    <property type="entry name" value="Translation factors"/>
    <property type="match status" value="1"/>
</dbReference>
<dbReference type="GO" id="GO:0005829">
    <property type="term" value="C:cytosol"/>
    <property type="evidence" value="ECO:0007669"/>
    <property type="project" value="TreeGrafter"/>
</dbReference>
<dbReference type="InterPro" id="IPR023208">
    <property type="entry name" value="P450R"/>
</dbReference>
<feature type="binding site" evidence="12">
    <location>
        <begin position="641"/>
        <end position="642"/>
    </location>
    <ligand>
        <name>NADP(+)</name>
        <dbReference type="ChEBI" id="CHEBI:58349"/>
    </ligand>
</feature>
<evidence type="ECO:0000256" key="8">
    <source>
        <dbReference type="ARBA" id="ARBA00022989"/>
    </source>
</evidence>
<dbReference type="PRINTS" id="PR00371">
    <property type="entry name" value="FPNCR"/>
</dbReference>
<dbReference type="Gene3D" id="3.40.50.360">
    <property type="match status" value="1"/>
</dbReference>
<dbReference type="Pfam" id="PF00667">
    <property type="entry name" value="FAD_binding_1"/>
    <property type="match status" value="1"/>
</dbReference>
<comment type="caution">
    <text evidence="12">Lacks conserved residue(s) required for the propagation of feature annotation.</text>
</comment>
<dbReference type="InterPro" id="IPR029039">
    <property type="entry name" value="Flavoprotein-like_sf"/>
</dbReference>
<dbReference type="InterPro" id="IPR017938">
    <property type="entry name" value="Riboflavin_synthase-like_b-brl"/>
</dbReference>
<keyword evidence="8 12" id="KW-1133">Transmembrane helix</keyword>
<comment type="catalytic activity">
    <reaction evidence="12 13">
        <text>2 oxidized [cytochrome P450] + NADPH = 2 reduced [cytochrome P450] + NADP(+) + H(+)</text>
        <dbReference type="Rhea" id="RHEA:24040"/>
        <dbReference type="Rhea" id="RHEA-COMP:14627"/>
        <dbReference type="Rhea" id="RHEA-COMP:14628"/>
        <dbReference type="ChEBI" id="CHEBI:15378"/>
        <dbReference type="ChEBI" id="CHEBI:55376"/>
        <dbReference type="ChEBI" id="CHEBI:57783"/>
        <dbReference type="ChEBI" id="CHEBI:58349"/>
        <dbReference type="ChEBI" id="CHEBI:60344"/>
        <dbReference type="EC" id="1.6.2.4"/>
    </reaction>
</comment>
<keyword evidence="2 12" id="KW-0285">Flavoprotein</keyword>
<comment type="caution">
    <text evidence="16">The sequence shown here is derived from an EMBL/GenBank/DDBJ whole genome shotgun (WGS) entry which is preliminary data.</text>
</comment>
<evidence type="ECO:0000256" key="5">
    <source>
        <dbReference type="ARBA" id="ARBA00022824"/>
    </source>
</evidence>
<organism evidence="16 17">
    <name type="scientific">Lithospermum erythrorhizon</name>
    <name type="common">Purple gromwell</name>
    <name type="synonym">Lithospermum officinale var. erythrorhizon</name>
    <dbReference type="NCBI Taxonomy" id="34254"/>
    <lineage>
        <taxon>Eukaryota</taxon>
        <taxon>Viridiplantae</taxon>
        <taxon>Streptophyta</taxon>
        <taxon>Embryophyta</taxon>
        <taxon>Tracheophyta</taxon>
        <taxon>Spermatophyta</taxon>
        <taxon>Magnoliopsida</taxon>
        <taxon>eudicotyledons</taxon>
        <taxon>Gunneridae</taxon>
        <taxon>Pentapetalae</taxon>
        <taxon>asterids</taxon>
        <taxon>lamiids</taxon>
        <taxon>Boraginales</taxon>
        <taxon>Boraginaceae</taxon>
        <taxon>Boraginoideae</taxon>
        <taxon>Lithospermeae</taxon>
        <taxon>Lithospermum</taxon>
    </lineage>
</organism>
<dbReference type="FunFam" id="1.20.990.10:FF:000003">
    <property type="entry name" value="NADPH--cytochrome P450 reductase"/>
    <property type="match status" value="1"/>
</dbReference>
<feature type="binding site" evidence="12">
    <location>
        <begin position="647"/>
        <end position="651"/>
    </location>
    <ligand>
        <name>NADP(+)</name>
        <dbReference type="ChEBI" id="CHEBI:58349"/>
    </ligand>
</feature>
<feature type="binding site" evidence="12">
    <location>
        <begin position="213"/>
        <end position="222"/>
    </location>
    <ligand>
        <name>FMN</name>
        <dbReference type="ChEBI" id="CHEBI:58210"/>
    </ligand>
</feature>
<dbReference type="Gene3D" id="1.20.990.10">
    <property type="entry name" value="NADPH-cytochrome p450 Reductase, Chain A, domain 3"/>
    <property type="match status" value="1"/>
</dbReference>
<dbReference type="EMBL" id="BAABME010006730">
    <property type="protein sequence ID" value="GAA0169154.1"/>
    <property type="molecule type" value="Genomic_DNA"/>
</dbReference>
<feature type="binding site" evidence="12">
    <location>
        <begin position="517"/>
        <end position="519"/>
    </location>
    <ligand>
        <name>FAD</name>
        <dbReference type="ChEBI" id="CHEBI:57692"/>
    </ligand>
</feature>
<feature type="domain" description="Flavodoxin-like" evidence="14">
    <location>
        <begin position="112"/>
        <end position="264"/>
    </location>
</feature>
<sequence length="721" mass="79572">MDTTSSEKLSALDLMTLILRRSGRIFNQSNTSLGSDESSSVSAASVISLLMENKEITMILTTSMAVLVGCFLFFIWRRSSSSSIKKVVESPKSMVAKNEVEQEEIDDGVIKVAIFFGTQTGTAEGFAKALGEEAKARYEKARIKIIDLDDYAAEDEEYEAKLKKENVAFFFLATYGDGEPTDNAARFYKWFVEGKENRKENCLKNLQYGVFGLGNRQYEHFNKIAKVVDEGLAKEGAKQIVPLGLGDDDQCIEDDFTSWRDSLWPELDNLLRDGDDATVATPYTAAIPEYRVVFHDQTEGSITSNGSFKANGHTVYDAQHPCSADVAVKKELHTPASDRSCTHLEFDISGTGLTYETGDHVGVYCENLVEIVEEAEKLLDVSLNTYLSIHTDNEDGSPLSGGSLLPPFPPCTLRTALARYADLLGSPKKSALLALAAHASDSSEAEKLRYLASPAGKDEYAQWVVSNQRSLLEVMAEFPSAKPPLGVFFAAVAPRLQPRFYSISSSPRTSPSRIHVTCALVHEKTPTGRIHKGICSTWIKNAVPLEQSHDCSRAPIFVRQSNFRLPSDTNVPVIMIGPGTGLAPFRGFLQERLALKEEGSELGPSVLFFGCRNSQMDYIYQDELNNFVQTGALSELVIALSREGSTKQYVQHKMMEKAADIWNMISEGAYLYVCGDAKGMARDVHRTLHTIAQEQGSMGSTEAESLVKNLQTTGRYLRDVW</sequence>
<dbReference type="GO" id="GO:0050661">
    <property type="term" value="F:NADP binding"/>
    <property type="evidence" value="ECO:0007669"/>
    <property type="project" value="UniProtKB-UniRule"/>
</dbReference>
<dbReference type="GO" id="GO:0010181">
    <property type="term" value="F:FMN binding"/>
    <property type="evidence" value="ECO:0007669"/>
    <property type="project" value="UniProtKB-UniRule"/>
</dbReference>
<dbReference type="PIRSF" id="PIRSF000208">
    <property type="entry name" value="P450R"/>
    <property type="match status" value="1"/>
</dbReference>
<dbReference type="InterPro" id="IPR003097">
    <property type="entry name" value="CysJ-like_FAD-binding"/>
</dbReference>
<keyword evidence="6 12" id="KW-0274">FAD</keyword>
<dbReference type="PROSITE" id="PS51384">
    <property type="entry name" value="FAD_FR"/>
    <property type="match status" value="1"/>
</dbReference>
<evidence type="ECO:0000256" key="1">
    <source>
        <dbReference type="ARBA" id="ARBA00004131"/>
    </source>
</evidence>
<feature type="binding site" evidence="12">
    <location>
        <position position="339"/>
    </location>
    <ligand>
        <name>NADP(+)</name>
        <dbReference type="ChEBI" id="CHEBI:58349"/>
    </ligand>
</feature>
<keyword evidence="10 12" id="KW-0472">Membrane</keyword>
<comment type="function">
    <text evidence="11">This enzyme is required for electron transfer from NADP to cytochrome P450 in microsomes. It can also provide electron transfer to heme oxygenase and cytochrome B5. Involved in the biosynthesis of the antimalarial endoperoxide artemisinin. Acts as a redox partner for CYP71AV1 which catalyzes the conversion of amorphadiene to more oxygenated products.</text>
</comment>
<dbReference type="GO" id="GO:0050660">
    <property type="term" value="F:flavin adenine dinucleotide binding"/>
    <property type="evidence" value="ECO:0007669"/>
    <property type="project" value="UniProtKB-UniRule"/>
</dbReference>
<dbReference type="InterPro" id="IPR008254">
    <property type="entry name" value="Flavodoxin/NO_synth"/>
</dbReference>
<dbReference type="SUPFAM" id="SSF52343">
    <property type="entry name" value="Ferredoxin reductase-like, C-terminal NADP-linked domain"/>
    <property type="match status" value="1"/>
</dbReference>
<feature type="binding site" evidence="12">
    <location>
        <begin position="499"/>
        <end position="502"/>
    </location>
    <ligand>
        <name>FAD</name>
        <dbReference type="ChEBI" id="CHEBI:57692"/>
    </ligand>
</feature>
<feature type="binding site" evidence="12">
    <location>
        <begin position="173"/>
        <end position="176"/>
    </location>
    <ligand>
        <name>FMN</name>
        <dbReference type="ChEBI" id="CHEBI:58210"/>
    </ligand>
</feature>
<dbReference type="PANTHER" id="PTHR19384:SF17">
    <property type="entry name" value="NADPH--CYTOCHROME P450 REDUCTASE"/>
    <property type="match status" value="1"/>
</dbReference>
<comment type="similarity">
    <text evidence="12">Belongs to the NADPH--cytochrome P450 reductase family.</text>
</comment>
<dbReference type="Pfam" id="PF00258">
    <property type="entry name" value="Flavodoxin_1"/>
    <property type="match status" value="1"/>
</dbReference>
<comment type="cofactor">
    <cofactor evidence="12">
        <name>FAD</name>
        <dbReference type="ChEBI" id="CHEBI:57692"/>
    </cofactor>
    <text evidence="12">Binds 1 FAD per monomer.</text>
</comment>
<evidence type="ECO:0000256" key="11">
    <source>
        <dbReference type="ARBA" id="ARBA00056613"/>
    </source>
</evidence>
<evidence type="ECO:0000259" key="15">
    <source>
        <dbReference type="PROSITE" id="PS51384"/>
    </source>
</evidence>
<feature type="domain" description="FAD-binding FR-type" evidence="15">
    <location>
        <begin position="319"/>
        <end position="566"/>
    </location>
</feature>
<evidence type="ECO:0000256" key="10">
    <source>
        <dbReference type="ARBA" id="ARBA00023136"/>
    </source>
</evidence>
<evidence type="ECO:0000256" key="6">
    <source>
        <dbReference type="ARBA" id="ARBA00022827"/>
    </source>
</evidence>
<evidence type="ECO:0000256" key="9">
    <source>
        <dbReference type="ARBA" id="ARBA00023002"/>
    </source>
</evidence>
<dbReference type="Proteomes" id="UP001454036">
    <property type="component" value="Unassembled WGS sequence"/>
</dbReference>
<dbReference type="AlphaFoldDB" id="A0AAV3QYP1"/>
<dbReference type="GO" id="GO:0003958">
    <property type="term" value="F:NADPH-hemoprotein reductase activity"/>
    <property type="evidence" value="ECO:0007669"/>
    <property type="project" value="UniProtKB-UniRule"/>
</dbReference>
<feature type="binding site" evidence="12">
    <location>
        <position position="683"/>
    </location>
    <ligand>
        <name>NADP(+)</name>
        <dbReference type="ChEBI" id="CHEBI:58349"/>
    </ligand>
</feature>
<name>A0AAV3QYP1_LITER</name>
<dbReference type="InterPro" id="IPR039261">
    <property type="entry name" value="FNR_nucleotide-bd"/>
</dbReference>
<evidence type="ECO:0000256" key="7">
    <source>
        <dbReference type="ARBA" id="ARBA00022857"/>
    </source>
</evidence>
<feature type="binding site" evidence="12">
    <location>
        <begin position="118"/>
        <end position="123"/>
    </location>
    <ligand>
        <name>FMN</name>
        <dbReference type="ChEBI" id="CHEBI:58210"/>
    </ligand>
</feature>
<accession>A0AAV3QYP1</accession>
<proteinExistence type="inferred from homology"/>
<evidence type="ECO:0000256" key="4">
    <source>
        <dbReference type="ARBA" id="ARBA00022692"/>
    </source>
</evidence>
<dbReference type="SUPFAM" id="SSF63380">
    <property type="entry name" value="Riboflavin synthase domain-like"/>
    <property type="match status" value="1"/>
</dbReference>
<dbReference type="CDD" id="cd06204">
    <property type="entry name" value="CYPOR"/>
    <property type="match status" value="1"/>
</dbReference>
<dbReference type="SUPFAM" id="SSF52218">
    <property type="entry name" value="Flavoproteins"/>
    <property type="match status" value="1"/>
</dbReference>
<dbReference type="FunFam" id="3.40.50.360:FF:000023">
    <property type="entry name" value="NADPH--cytochrome P450 reductase"/>
    <property type="match status" value="1"/>
</dbReference>
<feature type="binding site" evidence="12">
    <location>
        <position position="248"/>
    </location>
    <ligand>
        <name>FMN</name>
        <dbReference type="ChEBI" id="CHEBI:58210"/>
    </ligand>
</feature>
<evidence type="ECO:0000256" key="13">
    <source>
        <dbReference type="PIRNR" id="PIRNR000208"/>
    </source>
</evidence>
<feature type="binding site" evidence="12">
    <location>
        <position position="721"/>
    </location>
    <ligand>
        <name>FAD</name>
        <dbReference type="ChEBI" id="CHEBI:57692"/>
    </ligand>
</feature>
<dbReference type="InterPro" id="IPR017927">
    <property type="entry name" value="FAD-bd_FR_type"/>
</dbReference>
<evidence type="ECO:0000256" key="12">
    <source>
        <dbReference type="HAMAP-Rule" id="MF_03212"/>
    </source>
</evidence>
<evidence type="ECO:0000256" key="3">
    <source>
        <dbReference type="ARBA" id="ARBA00022643"/>
    </source>
</evidence>
<dbReference type="HAMAP" id="MF_03212">
    <property type="entry name" value="NCPR"/>
    <property type="match status" value="1"/>
</dbReference>
<comment type="cofactor">
    <cofactor evidence="12">
        <name>FMN</name>
        <dbReference type="ChEBI" id="CHEBI:58210"/>
    </cofactor>
    <text evidence="12">Binds 1 FMN per monomer.</text>
</comment>
<keyword evidence="17" id="KW-1185">Reference proteome</keyword>
<dbReference type="Gene3D" id="3.40.50.80">
    <property type="entry name" value="Nucleotide-binding domain of ferredoxin-NADP reductase (FNR) module"/>
    <property type="match status" value="1"/>
</dbReference>
<dbReference type="InterPro" id="IPR001709">
    <property type="entry name" value="Flavoprot_Pyr_Nucl_cyt_Rdtase"/>
</dbReference>
<dbReference type="PANTHER" id="PTHR19384">
    <property type="entry name" value="NITRIC OXIDE SYNTHASE-RELATED"/>
    <property type="match status" value="1"/>
</dbReference>
<dbReference type="PROSITE" id="PS50902">
    <property type="entry name" value="FLAVODOXIN_LIKE"/>
    <property type="match status" value="1"/>
</dbReference>
<dbReference type="PRINTS" id="PR00369">
    <property type="entry name" value="FLAVODOXIN"/>
</dbReference>
<dbReference type="FunFam" id="3.40.50.80:FF:000001">
    <property type="entry name" value="NADPH--cytochrome P450 reductase 1"/>
    <property type="match status" value="1"/>
</dbReference>
<keyword evidence="4 12" id="KW-0812">Transmembrane</keyword>
<comment type="similarity">
    <text evidence="12 13">In the C-terminal section; belongs to the flavoprotein pyridine nucleotide cytochrome reductase family.</text>
</comment>
<feature type="binding site" evidence="12">
    <location>
        <position position="580"/>
    </location>
    <ligand>
        <name>NADP(+)</name>
        <dbReference type="ChEBI" id="CHEBI:58349"/>
    </ligand>
</feature>
<evidence type="ECO:0000313" key="17">
    <source>
        <dbReference type="Proteomes" id="UP001454036"/>
    </source>
</evidence>
<dbReference type="InterPro" id="IPR001433">
    <property type="entry name" value="OxRdtase_FAD/NAD-bd"/>
</dbReference>
<evidence type="ECO:0000256" key="2">
    <source>
        <dbReference type="ARBA" id="ARBA00022630"/>
    </source>
</evidence>
<reference evidence="16 17" key="1">
    <citation type="submission" date="2024-01" db="EMBL/GenBank/DDBJ databases">
        <title>The complete chloroplast genome sequence of Lithospermum erythrorhizon: insights into the phylogenetic relationship among Boraginaceae species and the maternal lineages of purple gromwells.</title>
        <authorList>
            <person name="Okada T."/>
            <person name="Watanabe K."/>
        </authorList>
    </citation>
    <scope>NUCLEOTIDE SEQUENCE [LARGE SCALE GENOMIC DNA]</scope>
</reference>
<gene>
    <name evidence="16" type="ORF">LIER_23699</name>
</gene>
<dbReference type="InterPro" id="IPR023173">
    <property type="entry name" value="NADPH_Cyt_P450_Rdtase_alpha"/>
</dbReference>
<dbReference type="EC" id="1.6.2.4" evidence="12 13"/>
<protein>
    <recommendedName>
        <fullName evidence="12 13">NADPH--cytochrome P450 reductase</fullName>
        <shortName evidence="12">CPR</shortName>
        <shortName evidence="12">P450R</shortName>
        <ecNumber evidence="12 13">1.6.2.4</ecNumber>
    </recommendedName>
</protein>
<dbReference type="GO" id="GO:0005789">
    <property type="term" value="C:endoplasmic reticulum membrane"/>
    <property type="evidence" value="ECO:0007669"/>
    <property type="project" value="UniProtKB-SubCell"/>
</dbReference>
<dbReference type="Pfam" id="PF00175">
    <property type="entry name" value="NAD_binding_1"/>
    <property type="match status" value="1"/>
</dbReference>